<evidence type="ECO:0000313" key="17">
    <source>
        <dbReference type="Proteomes" id="UP000504618"/>
    </source>
</evidence>
<keyword evidence="6 12" id="KW-0378">Hydrolase</keyword>
<dbReference type="AlphaFoldDB" id="A0A6J1PMW8"/>
<dbReference type="Gene3D" id="2.60.40.1910">
    <property type="match status" value="1"/>
</dbReference>
<feature type="domain" description="Peptidase M1 membrane alanine aminopeptidase" evidence="14">
    <location>
        <begin position="266"/>
        <end position="467"/>
    </location>
</feature>
<dbReference type="Pfam" id="PF01433">
    <property type="entry name" value="Peptidase_M1"/>
    <property type="match status" value="1"/>
</dbReference>
<dbReference type="RefSeq" id="XP_024871017.1">
    <property type="nucleotide sequence ID" value="XM_025015249.1"/>
</dbReference>
<gene>
    <name evidence="18" type="primary">LOC112454059</name>
</gene>
<dbReference type="GO" id="GO:0043171">
    <property type="term" value="P:peptide catabolic process"/>
    <property type="evidence" value="ECO:0007669"/>
    <property type="project" value="TreeGrafter"/>
</dbReference>
<proteinExistence type="inferred from homology"/>
<dbReference type="GO" id="GO:0042277">
    <property type="term" value="F:peptide binding"/>
    <property type="evidence" value="ECO:0007669"/>
    <property type="project" value="TreeGrafter"/>
</dbReference>
<name>A0A6J1PMW8_9HYME</name>
<dbReference type="GO" id="GO:0005886">
    <property type="term" value="C:plasma membrane"/>
    <property type="evidence" value="ECO:0007669"/>
    <property type="project" value="UniProtKB-SubCell"/>
</dbReference>
<dbReference type="InterPro" id="IPR014782">
    <property type="entry name" value="Peptidase_M1_dom"/>
</dbReference>
<evidence type="ECO:0000256" key="12">
    <source>
        <dbReference type="RuleBase" id="RU364040"/>
    </source>
</evidence>
<keyword evidence="3" id="KW-0336">GPI-anchor</keyword>
<dbReference type="GeneID" id="112454059"/>
<dbReference type="Proteomes" id="UP000504618">
    <property type="component" value="Unplaced"/>
</dbReference>
<evidence type="ECO:0000256" key="3">
    <source>
        <dbReference type="ARBA" id="ARBA00022622"/>
    </source>
</evidence>
<organism evidence="17 18">
    <name type="scientific">Temnothorax curvispinosus</name>
    <dbReference type="NCBI Taxonomy" id="300111"/>
    <lineage>
        <taxon>Eukaryota</taxon>
        <taxon>Metazoa</taxon>
        <taxon>Ecdysozoa</taxon>
        <taxon>Arthropoda</taxon>
        <taxon>Hexapoda</taxon>
        <taxon>Insecta</taxon>
        <taxon>Pterygota</taxon>
        <taxon>Neoptera</taxon>
        <taxon>Endopterygota</taxon>
        <taxon>Hymenoptera</taxon>
        <taxon>Apocrita</taxon>
        <taxon>Aculeata</taxon>
        <taxon>Formicoidea</taxon>
        <taxon>Formicidae</taxon>
        <taxon>Myrmicinae</taxon>
        <taxon>Temnothorax</taxon>
    </lineage>
</organism>
<evidence type="ECO:0000256" key="9">
    <source>
        <dbReference type="ARBA" id="ARBA00023288"/>
    </source>
</evidence>
<dbReference type="InterPro" id="IPR001930">
    <property type="entry name" value="Peptidase_M1"/>
</dbReference>
<evidence type="ECO:0000256" key="8">
    <source>
        <dbReference type="ARBA" id="ARBA00023049"/>
    </source>
</evidence>
<evidence type="ECO:0000313" key="18">
    <source>
        <dbReference type="RefSeq" id="XP_024871017.1"/>
    </source>
</evidence>
<dbReference type="InterPro" id="IPR034016">
    <property type="entry name" value="M1_APN-typ"/>
</dbReference>
<dbReference type="SUPFAM" id="SSF55486">
    <property type="entry name" value="Metalloproteases ('zincins'), catalytic domain"/>
    <property type="match status" value="1"/>
</dbReference>
<keyword evidence="3" id="KW-0325">Glycoprotein</keyword>
<feature type="chain" id="PRO_5026883891" description="Aminopeptidase" evidence="13">
    <location>
        <begin position="20"/>
        <end position="911"/>
    </location>
</feature>
<dbReference type="GO" id="GO:0005737">
    <property type="term" value="C:cytoplasm"/>
    <property type="evidence" value="ECO:0007669"/>
    <property type="project" value="TreeGrafter"/>
</dbReference>
<feature type="site" description="Transition state stabilizer" evidence="11">
    <location>
        <position position="406"/>
    </location>
</feature>
<dbReference type="SUPFAM" id="SSF63737">
    <property type="entry name" value="Leukotriene A4 hydrolase N-terminal domain"/>
    <property type="match status" value="1"/>
</dbReference>
<feature type="domain" description="ERAP1-like C-terminal" evidence="15">
    <location>
        <begin position="540"/>
        <end position="855"/>
    </location>
</feature>
<dbReference type="EC" id="3.4.11.-" evidence="12"/>
<dbReference type="GO" id="GO:0098552">
    <property type="term" value="C:side of membrane"/>
    <property type="evidence" value="ECO:0007669"/>
    <property type="project" value="UniProtKB-KW"/>
</dbReference>
<feature type="signal peptide" evidence="13">
    <location>
        <begin position="1"/>
        <end position="19"/>
    </location>
</feature>
<dbReference type="GO" id="GO:0070006">
    <property type="term" value="F:metalloaminopeptidase activity"/>
    <property type="evidence" value="ECO:0007669"/>
    <property type="project" value="TreeGrafter"/>
</dbReference>
<dbReference type="Pfam" id="PF11838">
    <property type="entry name" value="ERAP1_C"/>
    <property type="match status" value="1"/>
</dbReference>
<keyword evidence="8 12" id="KW-0482">Metalloprotease</keyword>
<dbReference type="OrthoDB" id="7549261at2759"/>
<keyword evidence="17" id="KW-1185">Reference proteome</keyword>
<accession>A0A6J1PMW8</accession>
<dbReference type="Gene3D" id="2.60.40.1730">
    <property type="entry name" value="tricorn interacting facor f3 domain"/>
    <property type="match status" value="1"/>
</dbReference>
<keyword evidence="5 10" id="KW-0479">Metal-binding</keyword>
<evidence type="ECO:0000259" key="14">
    <source>
        <dbReference type="Pfam" id="PF01433"/>
    </source>
</evidence>
<dbReference type="Gene3D" id="1.25.50.20">
    <property type="match status" value="1"/>
</dbReference>
<keyword evidence="12" id="KW-0031">Aminopeptidase</keyword>
<protein>
    <recommendedName>
        <fullName evidence="12">Aminopeptidase</fullName>
        <ecNumber evidence="12">3.4.11.-</ecNumber>
    </recommendedName>
</protein>
<evidence type="ECO:0000259" key="15">
    <source>
        <dbReference type="Pfam" id="PF11838"/>
    </source>
</evidence>
<reference evidence="18" key="1">
    <citation type="submission" date="2025-08" db="UniProtKB">
        <authorList>
            <consortium name="RefSeq"/>
        </authorList>
    </citation>
    <scope>IDENTIFICATION</scope>
    <source>
        <tissue evidence="18">Whole body</tissue>
    </source>
</reference>
<keyword evidence="13" id="KW-0732">Signal</keyword>
<evidence type="ECO:0000256" key="6">
    <source>
        <dbReference type="ARBA" id="ARBA00022801"/>
    </source>
</evidence>
<dbReference type="CDD" id="cd09601">
    <property type="entry name" value="M1_APN-Q_like"/>
    <property type="match status" value="1"/>
</dbReference>
<dbReference type="GO" id="GO:0006508">
    <property type="term" value="P:proteolysis"/>
    <property type="evidence" value="ECO:0007669"/>
    <property type="project" value="UniProtKB-KW"/>
</dbReference>
<evidence type="ECO:0000256" key="4">
    <source>
        <dbReference type="ARBA" id="ARBA00022670"/>
    </source>
</evidence>
<comment type="subcellular location">
    <subcellularLocation>
        <location evidence="1">Cell membrane</location>
        <topology evidence="1">Lipid-anchor</topology>
        <topology evidence="1">GPI-anchor</topology>
    </subcellularLocation>
</comment>
<sequence length="911" mass="107119">MEIFILLFNVMFIMASVCAEFNDLLSNYTIPKHYRIWLDIDVEKNIFYGKSNVNITIYQQTSAIYLHSIYLKIKNTTIENIDMGERTKHIADTYFSIEKREVTCINFNYDLSPGNYTLNMEFMGSISNMSDFKAGFFKTPFINEKGDREWFVASRNWATGIRRTFPCWDEPGIKAIFKIIVQHHRKYTVLSNTHYKKRVRVNNDIVETHFEETPAMSAYLIAVVLCNLPETIVIGNVNLRGKQQIEHNLMFTSRVITNVTNQLNIYPMQQHFAVPGLIDDGMAKWGLILYRDEDIIYDEEKDNIARKIKITCLIGRKITRQWLSSITSPSWWSHFWLNEGIATVLFASKVIDKIIPNSRMSDLFVVQILQESLYLDGQGIMKPLTSWEQKGNMISDINSIFSFSYYIKAPAILRMLQHIVTDQVFQIGIDIYLKKQSATPDDFWAAMQIAYNKSSTVISPKINIKEIIYPWISQNYYPILNVTCNYKNESNSIIKMKNASETWWIPLTYTTQSFFNFKTLPDVVTFEDKLPIPILFKNEWIIYNLQQTGYYRVNYDTKNWLKIARYLNSKNYKKIHVLNRAQIIDDAFYFTMTSQLNASIFWELTKHLRQETEYVAWYPMIKVLERISYIFHFPDESEYFKTIILEQLEPFLQTIGYNENWNDSYSIKCLRQEAVKWACVLNDSSCKTMALNKLQQHLTNPVRHKLLPGWKKWTYCNGLLIANKTVLMSVYYIYAKEIRSKKDTKISLEFLTCSKHFYMNSIIMFEDIREETINNINFFHYNVAKHAKDNSVLDYILENWEKVKPKEIKMTTALIDIINHVYSKEQLDKIMEFVKNLKLESLFIDYSILESIDSILFSKIKECIRNNVINLILDIHNKIDVRLSQIENQKNTFLSVFGISSASQKMEDCNA</sequence>
<keyword evidence="3" id="KW-0472">Membrane</keyword>
<comment type="similarity">
    <text evidence="2 12">Belongs to the peptidase M1 family.</text>
</comment>
<evidence type="ECO:0000259" key="16">
    <source>
        <dbReference type="Pfam" id="PF17900"/>
    </source>
</evidence>
<evidence type="ECO:0000256" key="5">
    <source>
        <dbReference type="ARBA" id="ARBA00022723"/>
    </source>
</evidence>
<evidence type="ECO:0000256" key="7">
    <source>
        <dbReference type="ARBA" id="ARBA00022833"/>
    </source>
</evidence>
<dbReference type="InterPro" id="IPR027268">
    <property type="entry name" value="Peptidase_M4/M1_CTD_sf"/>
</dbReference>
<dbReference type="GO" id="GO:0005615">
    <property type="term" value="C:extracellular space"/>
    <property type="evidence" value="ECO:0007669"/>
    <property type="project" value="TreeGrafter"/>
</dbReference>
<evidence type="ECO:0000256" key="1">
    <source>
        <dbReference type="ARBA" id="ARBA00004609"/>
    </source>
</evidence>
<dbReference type="InterPro" id="IPR050344">
    <property type="entry name" value="Peptidase_M1_aminopeptidases"/>
</dbReference>
<keyword evidence="9" id="KW-0449">Lipoprotein</keyword>
<evidence type="ECO:0000256" key="10">
    <source>
        <dbReference type="PIRSR" id="PIRSR634016-3"/>
    </source>
</evidence>
<dbReference type="InterPro" id="IPR045357">
    <property type="entry name" value="Aminopeptidase_N-like_N"/>
</dbReference>
<comment type="cofactor">
    <cofactor evidence="10 12">
        <name>Zn(2+)</name>
        <dbReference type="ChEBI" id="CHEBI:29105"/>
    </cofactor>
    <text evidence="10 12">Binds 1 zinc ion per subunit.</text>
</comment>
<feature type="domain" description="Aminopeptidase N-like N-terminal" evidence="16">
    <location>
        <begin position="31"/>
        <end position="220"/>
    </location>
</feature>
<evidence type="ECO:0000256" key="2">
    <source>
        <dbReference type="ARBA" id="ARBA00010136"/>
    </source>
</evidence>
<dbReference type="PRINTS" id="PR00756">
    <property type="entry name" value="ALADIPTASE"/>
</dbReference>
<dbReference type="Gene3D" id="1.10.390.10">
    <property type="entry name" value="Neutral Protease Domain 2"/>
    <property type="match status" value="1"/>
</dbReference>
<dbReference type="InterPro" id="IPR024571">
    <property type="entry name" value="ERAP1-like_C_dom"/>
</dbReference>
<keyword evidence="4 12" id="KW-0645">Protease</keyword>
<dbReference type="GO" id="GO:0008270">
    <property type="term" value="F:zinc ion binding"/>
    <property type="evidence" value="ECO:0007669"/>
    <property type="project" value="UniProtKB-UniRule"/>
</dbReference>
<dbReference type="PANTHER" id="PTHR11533:SF294">
    <property type="entry name" value="THYROTROPIN-RELEASING HORMONE-DEGRADING ECTOENZYME"/>
    <property type="match status" value="1"/>
</dbReference>
<dbReference type="Pfam" id="PF17900">
    <property type="entry name" value="Peptidase_M1_N"/>
    <property type="match status" value="1"/>
</dbReference>
<dbReference type="PANTHER" id="PTHR11533">
    <property type="entry name" value="PROTEASE M1 ZINC METALLOPROTEASE"/>
    <property type="match status" value="1"/>
</dbReference>
<feature type="binding site" evidence="10">
    <location>
        <position position="339"/>
    </location>
    <ligand>
        <name>Zn(2+)</name>
        <dbReference type="ChEBI" id="CHEBI:29105"/>
        <note>catalytic</note>
    </ligand>
</feature>
<keyword evidence="7 10" id="KW-0862">Zinc</keyword>
<dbReference type="InterPro" id="IPR042097">
    <property type="entry name" value="Aminopeptidase_N-like_N_sf"/>
</dbReference>
<evidence type="ECO:0000256" key="13">
    <source>
        <dbReference type="SAM" id="SignalP"/>
    </source>
</evidence>
<evidence type="ECO:0000256" key="11">
    <source>
        <dbReference type="PIRSR" id="PIRSR634016-4"/>
    </source>
</evidence>